<dbReference type="EMBL" id="WOGT01000001">
    <property type="protein sequence ID" value="MUN54071.1"/>
    <property type="molecule type" value="Genomic_DNA"/>
</dbReference>
<sequence>MSQSTWRVLGATGFAGSAIMTRLQQEGIGAAPVSAPRLATSSESSGQVIAEARRLESVVDYLADSFAGAEVVVNAAGLSAPDQNDLPSLVGANALLPTIVAVAAQRTGVRRVIHLSSSAVQGSRPKLDATDATSPFSAYSFSKALGEDCVLRLRDFINATAQAGAAPGSAASDFPPAPSNAPARVEPNHAAELCILRATSVQGSGRKTTSNLARVASSPLAMVAGRGDRPTPVTSVHALAEFVVSVGSFDGDLPPIVLQPWEGATTASVIRDAGRREPRRIPAFALRWGVSFGHLLSSAMNERLQGAVRRAELMWFGQPQDDTWAVENGLLPERRIGSVLREAHTATGSTR</sequence>
<comment type="caution">
    <text evidence="2">The sequence shown here is derived from an EMBL/GenBank/DDBJ whole genome shotgun (WGS) entry which is preliminary data.</text>
</comment>
<organism evidence="2 3">
    <name type="scientific">Rothia koreensis</name>
    <dbReference type="NCBI Taxonomy" id="592378"/>
    <lineage>
        <taxon>Bacteria</taxon>
        <taxon>Bacillati</taxon>
        <taxon>Actinomycetota</taxon>
        <taxon>Actinomycetes</taxon>
        <taxon>Micrococcales</taxon>
        <taxon>Micrococcaceae</taxon>
        <taxon>Rothia</taxon>
    </lineage>
</organism>
<gene>
    <name evidence="2" type="ORF">GMA10_02335</name>
</gene>
<evidence type="ECO:0000259" key="1">
    <source>
        <dbReference type="Pfam" id="PF01370"/>
    </source>
</evidence>
<dbReference type="Proteomes" id="UP000462152">
    <property type="component" value="Unassembled WGS sequence"/>
</dbReference>
<accession>A0A7K1LFV7</accession>
<evidence type="ECO:0000313" key="3">
    <source>
        <dbReference type="Proteomes" id="UP000462152"/>
    </source>
</evidence>
<dbReference type="InterPro" id="IPR036291">
    <property type="entry name" value="NAD(P)-bd_dom_sf"/>
</dbReference>
<name>A0A7K1LFV7_9MICC</name>
<keyword evidence="3" id="KW-1185">Reference proteome</keyword>
<protein>
    <submittedName>
        <fullName evidence="2">NAD-dependent epimerase/dehydratase family protein</fullName>
    </submittedName>
</protein>
<dbReference type="RefSeq" id="WP_129314158.1">
    <property type="nucleotide sequence ID" value="NZ_JBFCQO010000001.1"/>
</dbReference>
<dbReference type="InterPro" id="IPR001509">
    <property type="entry name" value="Epimerase_deHydtase"/>
</dbReference>
<dbReference type="AlphaFoldDB" id="A0A7K1LFV7"/>
<dbReference type="OrthoDB" id="9772485at2"/>
<reference evidence="2 3" key="1">
    <citation type="submission" date="2019-12" db="EMBL/GenBank/DDBJ databases">
        <authorList>
            <person name="Li J."/>
            <person name="Shi Y."/>
            <person name="Xu G."/>
            <person name="Xiao D."/>
            <person name="Ran X."/>
        </authorList>
    </citation>
    <scope>NUCLEOTIDE SEQUENCE [LARGE SCALE GENOMIC DNA]</scope>
    <source>
        <strain evidence="2 3">JCM 15915</strain>
    </source>
</reference>
<evidence type="ECO:0000313" key="2">
    <source>
        <dbReference type="EMBL" id="MUN54071.1"/>
    </source>
</evidence>
<proteinExistence type="predicted"/>
<dbReference type="Gene3D" id="3.40.50.720">
    <property type="entry name" value="NAD(P)-binding Rossmann-like Domain"/>
    <property type="match status" value="1"/>
</dbReference>
<dbReference type="SUPFAM" id="SSF51735">
    <property type="entry name" value="NAD(P)-binding Rossmann-fold domains"/>
    <property type="match status" value="1"/>
</dbReference>
<dbReference type="Pfam" id="PF01370">
    <property type="entry name" value="Epimerase"/>
    <property type="match status" value="1"/>
</dbReference>
<feature type="domain" description="NAD-dependent epimerase/dehydratase" evidence="1">
    <location>
        <begin position="8"/>
        <end position="154"/>
    </location>
</feature>